<dbReference type="OrthoDB" id="742048at2759"/>
<dbReference type="Gramene" id="ONK76119">
    <property type="protein sequence ID" value="ONK76119"/>
    <property type="gene ID" value="A4U43_C03F24130"/>
</dbReference>
<reference evidence="3" key="1">
    <citation type="journal article" date="2017" name="Nat. Commun.">
        <title>The asparagus genome sheds light on the origin and evolution of a young Y chromosome.</title>
        <authorList>
            <person name="Harkess A."/>
            <person name="Zhou J."/>
            <person name="Xu C."/>
            <person name="Bowers J.E."/>
            <person name="Van der Hulst R."/>
            <person name="Ayyampalayam S."/>
            <person name="Mercati F."/>
            <person name="Riccardi P."/>
            <person name="McKain M.R."/>
            <person name="Kakrana A."/>
            <person name="Tang H."/>
            <person name="Ray J."/>
            <person name="Groenendijk J."/>
            <person name="Arikit S."/>
            <person name="Mathioni S.M."/>
            <person name="Nakano M."/>
            <person name="Shan H."/>
            <person name="Telgmann-Rauber A."/>
            <person name="Kanno A."/>
            <person name="Yue Z."/>
            <person name="Chen H."/>
            <person name="Li W."/>
            <person name="Chen Y."/>
            <person name="Xu X."/>
            <person name="Zhang Y."/>
            <person name="Luo S."/>
            <person name="Chen H."/>
            <person name="Gao J."/>
            <person name="Mao Z."/>
            <person name="Pires J.C."/>
            <person name="Luo M."/>
            <person name="Kudrna D."/>
            <person name="Wing R.A."/>
            <person name="Meyers B.C."/>
            <person name="Yi K."/>
            <person name="Kong H."/>
            <person name="Lavrijsen P."/>
            <person name="Sunseri F."/>
            <person name="Falavigna A."/>
            <person name="Ye Y."/>
            <person name="Leebens-Mack J.H."/>
            <person name="Chen G."/>
        </authorList>
    </citation>
    <scope>NUCLEOTIDE SEQUENCE [LARGE SCALE GENOMIC DNA]</scope>
    <source>
        <strain evidence="3">cv. DH0086</strain>
    </source>
</reference>
<name>A0A5P1FGV1_ASPOF</name>
<protein>
    <submittedName>
        <fullName evidence="2">Uncharacterized protein</fullName>
    </submittedName>
</protein>
<dbReference type="AlphaFoldDB" id="A0A5P1FGV1"/>
<accession>A0A5P1FGV1</accession>
<proteinExistence type="predicted"/>
<keyword evidence="1" id="KW-1133">Transmembrane helix</keyword>
<feature type="transmembrane region" description="Helical" evidence="1">
    <location>
        <begin position="106"/>
        <end position="126"/>
    </location>
</feature>
<evidence type="ECO:0000256" key="1">
    <source>
        <dbReference type="SAM" id="Phobius"/>
    </source>
</evidence>
<evidence type="ECO:0000313" key="3">
    <source>
        <dbReference type="Proteomes" id="UP000243459"/>
    </source>
</evidence>
<sequence>MRVAALSTCAISPLAFKPKALLRPCREYPAYHGYLLQSKSYRRRCSIGCSIKSSSAHFGHSNNLASYLNTLVDSLRDTYSEKIKEFPWRKARSIASEQFFIFAQKALKWSVVLLFGISFLSDIFIAVSKNRELLIPLGLFIGVTLADFLKESFQELFQNRAEGEGFPRNLLGVGSFFVFVKLLSLCFNVQGRIALSHIGNGGLMQVLWLARELQRRDDIEMKEEQPMEL</sequence>
<dbReference type="PANTHER" id="PTHR36000">
    <property type="entry name" value="DEFECTIVE 1273 PROTEIN, PUTATIVE-RELATED"/>
    <property type="match status" value="1"/>
</dbReference>
<keyword evidence="1" id="KW-0812">Transmembrane</keyword>
<gene>
    <name evidence="2" type="ORF">A4U43_C03F24130</name>
</gene>
<keyword evidence="1" id="KW-0472">Membrane</keyword>
<organism evidence="2 3">
    <name type="scientific">Asparagus officinalis</name>
    <name type="common">Garden asparagus</name>
    <dbReference type="NCBI Taxonomy" id="4686"/>
    <lineage>
        <taxon>Eukaryota</taxon>
        <taxon>Viridiplantae</taxon>
        <taxon>Streptophyta</taxon>
        <taxon>Embryophyta</taxon>
        <taxon>Tracheophyta</taxon>
        <taxon>Spermatophyta</taxon>
        <taxon>Magnoliopsida</taxon>
        <taxon>Liliopsida</taxon>
        <taxon>Asparagales</taxon>
        <taxon>Asparagaceae</taxon>
        <taxon>Asparagoideae</taxon>
        <taxon>Asparagus</taxon>
    </lineage>
</organism>
<dbReference type="Proteomes" id="UP000243459">
    <property type="component" value="Chromosome 3"/>
</dbReference>
<dbReference type="OMA" id="ELEMKWQ"/>
<keyword evidence="3" id="KW-1185">Reference proteome</keyword>
<evidence type="ECO:0000313" key="2">
    <source>
        <dbReference type="EMBL" id="ONK76119.1"/>
    </source>
</evidence>
<dbReference type="PANTHER" id="PTHR36000:SF3">
    <property type="entry name" value="EMBRYO DEFECTIVE 1273"/>
    <property type="match status" value="1"/>
</dbReference>
<dbReference type="EMBL" id="CM007383">
    <property type="protein sequence ID" value="ONK76119.1"/>
    <property type="molecule type" value="Genomic_DNA"/>
</dbReference>